<gene>
    <name evidence="11" type="ORF">FC75_GL000856</name>
</gene>
<evidence type="ECO:0000256" key="6">
    <source>
        <dbReference type="ARBA" id="ARBA00022692"/>
    </source>
</evidence>
<feature type="transmembrane region" description="Helical" evidence="10">
    <location>
        <begin position="206"/>
        <end position="237"/>
    </location>
</feature>
<keyword evidence="8 10" id="KW-0472">Membrane</keyword>
<dbReference type="PANTHER" id="PTHR32502">
    <property type="entry name" value="N-ACETYLGALACTOSAMINE PERMEASE II COMPONENT-RELATED"/>
    <property type="match status" value="1"/>
</dbReference>
<evidence type="ECO:0000313" key="12">
    <source>
        <dbReference type="Proteomes" id="UP000050865"/>
    </source>
</evidence>
<evidence type="ECO:0000256" key="4">
    <source>
        <dbReference type="ARBA" id="ARBA00022597"/>
    </source>
</evidence>
<dbReference type="RefSeq" id="WP_056989989.1">
    <property type="nucleotide sequence ID" value="NZ_AYZJ01000098.1"/>
</dbReference>
<proteinExistence type="predicted"/>
<keyword evidence="3" id="KW-1003">Cell membrane</keyword>
<evidence type="ECO:0000256" key="8">
    <source>
        <dbReference type="ARBA" id="ARBA00023136"/>
    </source>
</evidence>
<protein>
    <submittedName>
        <fullName evidence="11">Uncharacterized protein</fullName>
    </submittedName>
</protein>
<dbReference type="GO" id="GO:0005886">
    <property type="term" value="C:plasma membrane"/>
    <property type="evidence" value="ECO:0007669"/>
    <property type="project" value="UniProtKB-SubCell"/>
</dbReference>
<organism evidence="11 12">
    <name type="scientific">Lacticaseibacillus camelliae DSM 22697 = JCM 13995</name>
    <dbReference type="NCBI Taxonomy" id="1423730"/>
    <lineage>
        <taxon>Bacteria</taxon>
        <taxon>Bacillati</taxon>
        <taxon>Bacillota</taxon>
        <taxon>Bacilli</taxon>
        <taxon>Lactobacillales</taxon>
        <taxon>Lactobacillaceae</taxon>
        <taxon>Lacticaseibacillus</taxon>
    </lineage>
</organism>
<comment type="subcellular location">
    <subcellularLocation>
        <location evidence="1">Cell membrane</location>
        <topology evidence="1">Multi-pass membrane protein</topology>
    </subcellularLocation>
</comment>
<feature type="region of interest" description="Disordered" evidence="9">
    <location>
        <begin position="246"/>
        <end position="271"/>
    </location>
</feature>
<feature type="transmembrane region" description="Helical" evidence="10">
    <location>
        <begin position="139"/>
        <end position="161"/>
    </location>
</feature>
<evidence type="ECO:0000256" key="9">
    <source>
        <dbReference type="SAM" id="MobiDB-lite"/>
    </source>
</evidence>
<dbReference type="PATRIC" id="fig|1423730.4.peg.903"/>
<feature type="transmembrane region" description="Helical" evidence="10">
    <location>
        <begin position="99"/>
        <end position="119"/>
    </location>
</feature>
<feature type="transmembrane region" description="Helical" evidence="10">
    <location>
        <begin position="71"/>
        <end position="87"/>
    </location>
</feature>
<keyword evidence="12" id="KW-1185">Reference proteome</keyword>
<dbReference type="GO" id="GO:0009401">
    <property type="term" value="P:phosphoenolpyruvate-dependent sugar phosphotransferase system"/>
    <property type="evidence" value="ECO:0007669"/>
    <property type="project" value="UniProtKB-KW"/>
</dbReference>
<evidence type="ECO:0000256" key="10">
    <source>
        <dbReference type="SAM" id="Phobius"/>
    </source>
</evidence>
<feature type="compositionally biased region" description="Basic and acidic residues" evidence="9">
    <location>
        <begin position="262"/>
        <end position="271"/>
    </location>
</feature>
<dbReference type="Pfam" id="PF03609">
    <property type="entry name" value="EII-Sor"/>
    <property type="match status" value="1"/>
</dbReference>
<evidence type="ECO:0000256" key="1">
    <source>
        <dbReference type="ARBA" id="ARBA00004651"/>
    </source>
</evidence>
<keyword evidence="7 10" id="KW-1133">Transmembrane helix</keyword>
<sequence length="271" mass="28870">MVIQALLIAIIMFLTKFLDWGFFNIQIRPIWIGPLVGLALGDLREGVLMGAAIEAVFLGTFSVGGSVPSDVASAGVFGTAFGILLGKGTSAAVALSIPIGLLAVLLFNLIAGVFFNFVVDFEDRAVANHNDKLFTAAHYFAIIFYPTVYAIMAFVIMMVGVEPVKSLMDSMPGFVNNALTAMSAALPALGMAILVNSMWDKQLIPFFFIGFILAAYLNLGTMPIAVLGAAIAVYYVLTDFSKRKNNKNNPSGPATGDTGKTGSKEMEDFLS</sequence>
<name>A0A0R2F1Q3_9LACO</name>
<feature type="transmembrane region" description="Helical" evidence="10">
    <location>
        <begin position="173"/>
        <end position="194"/>
    </location>
</feature>
<reference evidence="11 12" key="1">
    <citation type="journal article" date="2015" name="Genome Announc.">
        <title>Expanding the biotechnology potential of lactobacilli through comparative genomics of 213 strains and associated genera.</title>
        <authorList>
            <person name="Sun Z."/>
            <person name="Harris H.M."/>
            <person name="McCann A."/>
            <person name="Guo C."/>
            <person name="Argimon S."/>
            <person name="Zhang W."/>
            <person name="Yang X."/>
            <person name="Jeffery I.B."/>
            <person name="Cooney J.C."/>
            <person name="Kagawa T.F."/>
            <person name="Liu W."/>
            <person name="Song Y."/>
            <person name="Salvetti E."/>
            <person name="Wrobel A."/>
            <person name="Rasinkangas P."/>
            <person name="Parkhill J."/>
            <person name="Rea M.C."/>
            <person name="O'Sullivan O."/>
            <person name="Ritari J."/>
            <person name="Douillard F.P."/>
            <person name="Paul Ross R."/>
            <person name="Yang R."/>
            <person name="Briner A.E."/>
            <person name="Felis G.E."/>
            <person name="de Vos W.M."/>
            <person name="Barrangou R."/>
            <person name="Klaenhammer T.R."/>
            <person name="Caufield P.W."/>
            <person name="Cui Y."/>
            <person name="Zhang H."/>
            <person name="O'Toole P.W."/>
        </authorList>
    </citation>
    <scope>NUCLEOTIDE SEQUENCE [LARGE SCALE GENOMIC DNA]</scope>
    <source>
        <strain evidence="11 12">DSM 22697</strain>
    </source>
</reference>
<dbReference type="AlphaFoldDB" id="A0A0R2F1Q3"/>
<dbReference type="InterPro" id="IPR004700">
    <property type="entry name" value="PTS_IIC_man"/>
</dbReference>
<keyword evidence="4" id="KW-0762">Sugar transport</keyword>
<dbReference type="PANTHER" id="PTHR32502:SF8">
    <property type="entry name" value="N-ACETYLGALACTOSAMINE PERMEASE IIC COMPONENT 1"/>
    <property type="match status" value="1"/>
</dbReference>
<evidence type="ECO:0000256" key="3">
    <source>
        <dbReference type="ARBA" id="ARBA00022475"/>
    </source>
</evidence>
<dbReference type="InterPro" id="IPR050303">
    <property type="entry name" value="GatZ_KbaZ_carbometab"/>
</dbReference>
<keyword evidence="5" id="KW-0598">Phosphotransferase system</keyword>
<comment type="caution">
    <text evidence="11">The sequence shown here is derived from an EMBL/GenBank/DDBJ whole genome shotgun (WGS) entry which is preliminary data.</text>
</comment>
<feature type="transmembrane region" description="Helical" evidence="10">
    <location>
        <begin position="46"/>
        <end position="65"/>
    </location>
</feature>
<dbReference type="STRING" id="1423730.FC75_GL000856"/>
<accession>A0A0R2F1Q3</accession>
<feature type="transmembrane region" description="Helical" evidence="10">
    <location>
        <begin position="6"/>
        <end position="25"/>
    </location>
</feature>
<dbReference type="EMBL" id="AYZJ01000098">
    <property type="protein sequence ID" value="KRN18164.1"/>
    <property type="molecule type" value="Genomic_DNA"/>
</dbReference>
<keyword evidence="6 10" id="KW-0812">Transmembrane</keyword>
<evidence type="ECO:0000256" key="2">
    <source>
        <dbReference type="ARBA" id="ARBA00022448"/>
    </source>
</evidence>
<evidence type="ECO:0000256" key="5">
    <source>
        <dbReference type="ARBA" id="ARBA00022683"/>
    </source>
</evidence>
<evidence type="ECO:0000313" key="11">
    <source>
        <dbReference type="EMBL" id="KRN18164.1"/>
    </source>
</evidence>
<dbReference type="Proteomes" id="UP000050865">
    <property type="component" value="Unassembled WGS sequence"/>
</dbReference>
<keyword evidence="2" id="KW-0813">Transport</keyword>
<evidence type="ECO:0000256" key="7">
    <source>
        <dbReference type="ARBA" id="ARBA00022989"/>
    </source>
</evidence>
<dbReference type="PROSITE" id="PS51106">
    <property type="entry name" value="PTS_EIIC_TYPE_4"/>
    <property type="match status" value="1"/>
</dbReference>